<keyword evidence="1" id="KW-0472">Membrane</keyword>
<evidence type="ECO:0000313" key="3">
    <source>
        <dbReference type="Proteomes" id="UP000000739"/>
    </source>
</evidence>
<proteinExistence type="predicted"/>
<organism evidence="2 3">
    <name type="scientific">Desulfatibacillum aliphaticivorans</name>
    <dbReference type="NCBI Taxonomy" id="218208"/>
    <lineage>
        <taxon>Bacteria</taxon>
        <taxon>Pseudomonadati</taxon>
        <taxon>Thermodesulfobacteriota</taxon>
        <taxon>Desulfobacteria</taxon>
        <taxon>Desulfobacterales</taxon>
        <taxon>Desulfatibacillaceae</taxon>
        <taxon>Desulfatibacillum</taxon>
    </lineage>
</organism>
<feature type="transmembrane region" description="Helical" evidence="1">
    <location>
        <begin position="27"/>
        <end position="43"/>
    </location>
</feature>
<dbReference type="EMBL" id="CP001322">
    <property type="protein sequence ID" value="ACL02807.1"/>
    <property type="molecule type" value="Genomic_DNA"/>
</dbReference>
<dbReference type="PROSITE" id="PS51257">
    <property type="entry name" value="PROKAR_LIPOPROTEIN"/>
    <property type="match status" value="1"/>
</dbReference>
<gene>
    <name evidence="2" type="ordered locus">Dalk_1104</name>
</gene>
<feature type="transmembrane region" description="Helical" evidence="1">
    <location>
        <begin position="5"/>
        <end position="21"/>
    </location>
</feature>
<evidence type="ECO:0000313" key="2">
    <source>
        <dbReference type="EMBL" id="ACL02807.1"/>
    </source>
</evidence>
<keyword evidence="1" id="KW-1133">Transmembrane helix</keyword>
<reference evidence="2 3" key="1">
    <citation type="journal article" date="2012" name="Environ. Microbiol.">
        <title>The genome sequence of Desulfatibacillum alkenivorans AK-01: a blueprint for anaerobic alkane oxidation.</title>
        <authorList>
            <person name="Callaghan A.V."/>
            <person name="Morris B.E."/>
            <person name="Pereira I.A."/>
            <person name="McInerney M.J."/>
            <person name="Austin R.N."/>
            <person name="Groves J.T."/>
            <person name="Kukor J.J."/>
            <person name="Suflita J.M."/>
            <person name="Young L.Y."/>
            <person name="Zylstra G.J."/>
            <person name="Wawrik B."/>
        </authorList>
    </citation>
    <scope>NUCLEOTIDE SEQUENCE [LARGE SCALE GENOMIC DNA]</scope>
    <source>
        <strain evidence="2 3">AK-01</strain>
    </source>
</reference>
<protein>
    <submittedName>
        <fullName evidence="2">Uncharacterized protein</fullName>
    </submittedName>
</protein>
<evidence type="ECO:0000256" key="1">
    <source>
        <dbReference type="SAM" id="Phobius"/>
    </source>
</evidence>
<name>B8F961_DESAL</name>
<dbReference type="AlphaFoldDB" id="B8F961"/>
<keyword evidence="3" id="KW-1185">Reference proteome</keyword>
<dbReference type="Proteomes" id="UP000000739">
    <property type="component" value="Chromosome"/>
</dbReference>
<accession>B8F961</accession>
<keyword evidence="1" id="KW-0812">Transmembrane</keyword>
<dbReference type="HOGENOM" id="CLU_2952808_0_0_7"/>
<dbReference type="KEGG" id="dal:Dalk_1104"/>
<sequence length="59" mass="6840">MVLAIRIVLTIIFSVVLMRLFRPEVHLAWGIVLGCFLLGIVYIREHFRKKQSNDKSDAL</sequence>